<feature type="compositionally biased region" description="Polar residues" evidence="1">
    <location>
        <begin position="82"/>
        <end position="93"/>
    </location>
</feature>
<feature type="compositionally biased region" description="Polar residues" evidence="1">
    <location>
        <begin position="1"/>
        <end position="10"/>
    </location>
</feature>
<gene>
    <name evidence="3" type="ORF">BCV69DRAFT_206367</name>
</gene>
<accession>A0A316U503</accession>
<dbReference type="Pfam" id="PF10419">
    <property type="entry name" value="TFIIIC_sub6"/>
    <property type="match status" value="1"/>
</dbReference>
<organism evidence="3 4">
    <name type="scientific">Pseudomicrostroma glucosiphilum</name>
    <dbReference type="NCBI Taxonomy" id="1684307"/>
    <lineage>
        <taxon>Eukaryota</taxon>
        <taxon>Fungi</taxon>
        <taxon>Dikarya</taxon>
        <taxon>Basidiomycota</taxon>
        <taxon>Ustilaginomycotina</taxon>
        <taxon>Exobasidiomycetes</taxon>
        <taxon>Microstromatales</taxon>
        <taxon>Microstromatales incertae sedis</taxon>
        <taxon>Pseudomicrostroma</taxon>
    </lineage>
</organism>
<evidence type="ECO:0000256" key="1">
    <source>
        <dbReference type="SAM" id="MobiDB-lite"/>
    </source>
</evidence>
<evidence type="ECO:0000313" key="3">
    <source>
        <dbReference type="EMBL" id="PWN20332.1"/>
    </source>
</evidence>
<dbReference type="InterPro" id="IPR019481">
    <property type="entry name" value="TFIIIC_triple_barrel"/>
</dbReference>
<reference evidence="3 4" key="1">
    <citation type="journal article" date="2018" name="Mol. Biol. Evol.">
        <title>Broad Genomic Sampling Reveals a Smut Pathogenic Ancestry of the Fungal Clade Ustilaginomycotina.</title>
        <authorList>
            <person name="Kijpornyongpan T."/>
            <person name="Mondo S.J."/>
            <person name="Barry K."/>
            <person name="Sandor L."/>
            <person name="Lee J."/>
            <person name="Lipzen A."/>
            <person name="Pangilinan J."/>
            <person name="LaButti K."/>
            <person name="Hainaut M."/>
            <person name="Henrissat B."/>
            <person name="Grigoriev I.V."/>
            <person name="Spatafora J.W."/>
            <person name="Aime M.C."/>
        </authorList>
    </citation>
    <scope>NUCLEOTIDE SEQUENCE [LARGE SCALE GENOMIC DNA]</scope>
    <source>
        <strain evidence="3 4">MCA 4718</strain>
    </source>
</reference>
<keyword evidence="4" id="KW-1185">Reference proteome</keyword>
<dbReference type="RefSeq" id="XP_025347492.1">
    <property type="nucleotide sequence ID" value="XM_025489721.1"/>
</dbReference>
<dbReference type="EMBL" id="KZ819328">
    <property type="protein sequence ID" value="PWN20332.1"/>
    <property type="molecule type" value="Genomic_DNA"/>
</dbReference>
<protein>
    <recommendedName>
        <fullName evidence="2">Transcription factor TFIIIC triple barrel domain-containing protein</fullName>
    </recommendedName>
</protein>
<dbReference type="AlphaFoldDB" id="A0A316U503"/>
<dbReference type="Gene3D" id="2.60.40.4370">
    <property type="match status" value="1"/>
</dbReference>
<dbReference type="GeneID" id="37011455"/>
<name>A0A316U503_9BASI</name>
<dbReference type="OrthoDB" id="1877767at2759"/>
<proteinExistence type="predicted"/>
<dbReference type="Proteomes" id="UP000245942">
    <property type="component" value="Unassembled WGS sequence"/>
</dbReference>
<evidence type="ECO:0000313" key="4">
    <source>
        <dbReference type="Proteomes" id="UP000245942"/>
    </source>
</evidence>
<sequence>MATTSASGGLNSKVKRFGNPPAYLDGRPHFLDASYQQVLRFGQRPGGSNDREQRSASVEDEITPDGERQTGGSNGDGAQTEAGPSTARSSLPRTSFEEEEGDEEDGDVEGSRSHPTTDSEWEYEDLPPELVIFDLGPEAAKLLQSKRQWASTGLETGNPFLKVGNVVFKGTWEESLTTGVILKDELGEWKMLSSVTFPRL</sequence>
<evidence type="ECO:0000259" key="2">
    <source>
        <dbReference type="Pfam" id="PF10419"/>
    </source>
</evidence>
<feature type="domain" description="Transcription factor TFIIIC triple barrel" evidence="2">
    <location>
        <begin position="130"/>
        <end position="185"/>
    </location>
</feature>
<feature type="region of interest" description="Disordered" evidence="1">
    <location>
        <begin position="1"/>
        <end position="125"/>
    </location>
</feature>
<feature type="compositionally biased region" description="Acidic residues" evidence="1">
    <location>
        <begin position="97"/>
        <end position="108"/>
    </location>
</feature>
<dbReference type="STRING" id="1684307.A0A316U503"/>